<feature type="region of interest" description="Disordered" evidence="7">
    <location>
        <begin position="1"/>
        <end position="346"/>
    </location>
</feature>
<dbReference type="FunFam" id="2.130.10.10:FF:000477">
    <property type="entry name" value="Echinoderm microtubule-associated protein-like CG42247"/>
    <property type="match status" value="1"/>
</dbReference>
<dbReference type="SUPFAM" id="SSF50998">
    <property type="entry name" value="Quinoprotein alcohol dehydrogenase-like"/>
    <property type="match status" value="1"/>
</dbReference>
<comment type="similarity">
    <text evidence="2">Belongs to the WD repeat EMAP family.</text>
</comment>
<dbReference type="SUPFAM" id="SSF89837">
    <property type="entry name" value="Doublecortin (DC)"/>
    <property type="match status" value="2"/>
</dbReference>
<dbReference type="InterPro" id="IPR055442">
    <property type="entry name" value="Beta-prop_EML-like_2nd"/>
</dbReference>
<feature type="compositionally biased region" description="Low complexity" evidence="7">
    <location>
        <begin position="173"/>
        <end position="185"/>
    </location>
</feature>
<dbReference type="PANTHER" id="PTHR13720">
    <property type="entry name" value="WD-40 REPEAT PROTEIN"/>
    <property type="match status" value="1"/>
</dbReference>
<evidence type="ECO:0000256" key="3">
    <source>
        <dbReference type="ARBA" id="ARBA00022490"/>
    </source>
</evidence>
<dbReference type="PROSITE" id="PS50082">
    <property type="entry name" value="WD_REPEATS_2"/>
    <property type="match status" value="2"/>
</dbReference>
<dbReference type="SMART" id="SM00537">
    <property type="entry name" value="DCX"/>
    <property type="match status" value="1"/>
</dbReference>
<feature type="region of interest" description="Disordered" evidence="7">
    <location>
        <begin position="1303"/>
        <end position="1333"/>
    </location>
</feature>
<evidence type="ECO:0000313" key="9">
    <source>
        <dbReference type="EnsemblMetazoa" id="AATE003209-PA.1"/>
    </source>
</evidence>
<dbReference type="Pfam" id="PF23409">
    <property type="entry name" value="Beta-prop_EML"/>
    <property type="match status" value="1"/>
</dbReference>
<dbReference type="Gene3D" id="2.130.10.10">
    <property type="entry name" value="YVTN repeat-like/Quinoprotein amine dehydrogenase"/>
    <property type="match status" value="2"/>
</dbReference>
<sequence length="1578" mass="169391">MSGDADATVRSANEHERAQTRTPPKETSSPCASTSAEMTGGTNTGGPAPETGARGGETSFGPACSSLAVSSGGGTVNSGSPVASTGSSKTVPPKAPAGVTQAGQSSQQQQQVVNPVSNVSESAVEFEVKPREPSSISSSSPAKRATPAATPGQAQRSPAAVNLSNAGGGPDTSNNQSNSSGSSHNQPARGPVGGIKPRKGGGWKARPVDSGEAALASALLSSPTDDDDGPHAGSSATAHPHPRRHPLNVNPVISRDNVVAGGAGGGGVGGAGGATTGGGWGPRARDVPARGSQRLQSPAAAAAAGTPDGAGGGGGFPPSMDAASESATLPSGPVSQAAHLQPKRSADALAADIDGVPGPSGLLPSNPGVPGTIGGNPQSRYSNLSFWKARRVLFYRNGDPFFPGVEFRFKPGRDICTLEALLDKISARMDLPRGARYIFSMDGDRKYSLDELEDGSSYVVSSFKVFKPASYGKKNGVWYASPGNQGWGSAAGPGRIGRKPSVTEVDNMPSGSLKPSAGRVIRIINSHDHSVQCRVLLNLRTSQPFEEVLEDLGQVLKMIGAKKMYTSNGQEVRSFSQLRNEFAEVETFYLSNTPSLPVGALGPGIVPPSPGRRSRSRLGGSMPDDLSKTAARQRARSKSRPRVLYAPENELVRASSDYPLLDAMKEEPTRITIRGLRRTFYPPVHHPPIDNAPPDKKLSLFWVHGYRGIDSKRNLWVLPSGELLYYVAAVAVLFDREEDAQRHYTGHTEDIMCMEVHPSRELVGSGQRAGRDRKSQAHVRIWSTESLQTLYVFGMGELDSGVIAVAFSQLNGGSYILAVDAGRESILSVWQWQWGHLLGKVATLQEGIWGATFHPLDDNLLITHGRGHLAFWHRRKDGFFEKTDIIKPPSRTFVTCVQFEPDGDVITADTDGFITIYSVDADGAYFVRMEFEAHNKVISCLVMLSEGTLISGGEKDRKIAAWDSLQNYKRITDIKLPESAGGVRSIYPQRPGRNDGNIYVGTTRNNILEGSLQRRFNQVIFGHGKHLWALAAHPDDEVFATGGHDKYVALWRRQKLIWTTSVGYEIIALTFHPYGAALAAGSSEGHLIVINAENGATMLTIRVCGSPLNAVEFNQIGDMIAIGSQNGSIYLFRVSRDGFSYKKINKIRGSQPLTHLDWSSEGNFLQSVTVDFDLLFWDVKSLSPEKSPIAMKDAKWLTNNCTVGFLVAGLWNNRYYPSPSNTVITTTARTAAQDLIAAGDADGYLRLFRYPCITPRAEFTEAKVYSGTIASIKFLYGNHSLVTAGGTDATALPTTALGPVSYVASNHHHSPHHPSHRPDDHHHPNAPTDHPTIPATTQRFQLLHQLDAATPPRPVVPLSSPLGVVAAGTGALAARADSTDAADGIRESHEQARLAHAPALATNATNGTADRQWERAQSPPVDGTVVEQEQANRRKTKPLYGDHGLVEKKEEEEDEDEDDEGTLDGARDLEEQEHEGDDEGENDSDDDDSHPALSGHYHQKRHQQQYQRRLRRSAARRLRVRHSPLLNDQPGMVHIVSPVTSATSTCSEDLELLEESNGNEVEYAVLVPDSFAVLDSSF</sequence>
<protein>
    <recommendedName>
        <fullName evidence="8">Doublecortin domain-containing protein</fullName>
    </recommendedName>
</protein>
<dbReference type="GO" id="GO:0008017">
    <property type="term" value="F:microtubule binding"/>
    <property type="evidence" value="ECO:0007669"/>
    <property type="project" value="TreeGrafter"/>
</dbReference>
<dbReference type="InterPro" id="IPR036572">
    <property type="entry name" value="Doublecortin_dom_sf"/>
</dbReference>
<feature type="compositionally biased region" description="Basic residues" evidence="7">
    <location>
        <begin position="1497"/>
        <end position="1514"/>
    </location>
</feature>
<feature type="compositionally biased region" description="Polar residues" evidence="7">
    <location>
        <begin position="20"/>
        <end position="41"/>
    </location>
</feature>
<feature type="domain" description="Doublecortin" evidence="8">
    <location>
        <begin position="390"/>
        <end position="472"/>
    </location>
</feature>
<feature type="compositionally biased region" description="Basic and acidic residues" evidence="7">
    <location>
        <begin position="1383"/>
        <end position="1393"/>
    </location>
</feature>
<feature type="compositionally biased region" description="Basic residues" evidence="7">
    <location>
        <begin position="1306"/>
        <end position="1315"/>
    </location>
</feature>
<keyword evidence="4" id="KW-0853">WD repeat</keyword>
<keyword evidence="5" id="KW-0677">Repeat</keyword>
<name>A0A182IPW8_ANOAO</name>
<dbReference type="Pfam" id="PF03607">
    <property type="entry name" value="DCX"/>
    <property type="match status" value="1"/>
</dbReference>
<evidence type="ECO:0000256" key="6">
    <source>
        <dbReference type="ARBA" id="ARBA00023212"/>
    </source>
</evidence>
<dbReference type="GO" id="GO:0000226">
    <property type="term" value="P:microtubule cytoskeleton organization"/>
    <property type="evidence" value="ECO:0007669"/>
    <property type="project" value="TreeGrafter"/>
</dbReference>
<dbReference type="InterPro" id="IPR011047">
    <property type="entry name" value="Quinoprotein_ADH-like_sf"/>
</dbReference>
<dbReference type="Pfam" id="PF23414">
    <property type="entry name" value="Beta-prop_EML_2"/>
    <property type="match status" value="1"/>
</dbReference>
<feature type="compositionally biased region" description="Basic residues" evidence="7">
    <location>
        <begin position="631"/>
        <end position="640"/>
    </location>
</feature>
<accession>A0A182IPW8</accession>
<dbReference type="STRING" id="41427.A0A182IPW8"/>
<dbReference type="SUPFAM" id="SSF50978">
    <property type="entry name" value="WD40 repeat-like"/>
    <property type="match status" value="1"/>
</dbReference>
<reference evidence="9" key="1">
    <citation type="submission" date="2022-08" db="UniProtKB">
        <authorList>
            <consortium name="EnsemblMetazoa"/>
        </authorList>
    </citation>
    <scope>IDENTIFICATION</scope>
    <source>
        <strain evidence="9">EBRO</strain>
    </source>
</reference>
<evidence type="ECO:0000256" key="4">
    <source>
        <dbReference type="ARBA" id="ARBA00022574"/>
    </source>
</evidence>
<dbReference type="InterPro" id="IPR050630">
    <property type="entry name" value="WD_repeat_EMAP"/>
</dbReference>
<evidence type="ECO:0000256" key="7">
    <source>
        <dbReference type="SAM" id="MobiDB-lite"/>
    </source>
</evidence>
<dbReference type="Pfam" id="PF03451">
    <property type="entry name" value="HELP"/>
    <property type="match status" value="1"/>
</dbReference>
<dbReference type="InterPro" id="IPR015943">
    <property type="entry name" value="WD40/YVTN_repeat-like_dom_sf"/>
</dbReference>
<evidence type="ECO:0000256" key="5">
    <source>
        <dbReference type="ARBA" id="ARBA00022737"/>
    </source>
</evidence>
<dbReference type="EnsemblMetazoa" id="AATE003209-RA">
    <property type="protein sequence ID" value="AATE003209-PA.1"/>
    <property type="gene ID" value="AATE003209"/>
</dbReference>
<dbReference type="FunFam" id="3.10.20.230:FF:000009">
    <property type="entry name" value="Echinoderm microtubule-associated protein-like CG42247"/>
    <property type="match status" value="1"/>
</dbReference>
<feature type="compositionally biased region" description="Low complexity" evidence="7">
    <location>
        <begin position="213"/>
        <end position="222"/>
    </location>
</feature>
<dbReference type="Gene3D" id="3.10.20.230">
    <property type="entry name" value="Doublecortin domain"/>
    <property type="match status" value="2"/>
</dbReference>
<proteinExistence type="inferred from homology"/>
<keyword evidence="6" id="KW-0206">Cytoskeleton</keyword>
<dbReference type="InterPro" id="IPR005108">
    <property type="entry name" value="HELP"/>
</dbReference>
<keyword evidence="3" id="KW-0963">Cytoplasm</keyword>
<dbReference type="SMART" id="SM00320">
    <property type="entry name" value="WD40"/>
    <property type="match status" value="8"/>
</dbReference>
<feature type="domain" description="Doublecortin" evidence="8">
    <location>
        <begin position="519"/>
        <end position="602"/>
    </location>
</feature>
<dbReference type="PROSITE" id="PS50309">
    <property type="entry name" value="DC"/>
    <property type="match status" value="2"/>
</dbReference>
<feature type="compositionally biased region" description="Acidic residues" evidence="7">
    <location>
        <begin position="1470"/>
        <end position="1488"/>
    </location>
</feature>
<feature type="compositionally biased region" description="Acidic residues" evidence="7">
    <location>
        <begin position="1450"/>
        <end position="1462"/>
    </location>
</feature>
<feature type="compositionally biased region" description="Low complexity" evidence="7">
    <location>
        <begin position="101"/>
        <end position="125"/>
    </location>
</feature>
<feature type="compositionally biased region" description="Gly residues" evidence="7">
    <location>
        <begin position="261"/>
        <end position="281"/>
    </location>
</feature>
<dbReference type="VEuPathDB" id="VectorBase:AATE003209"/>
<dbReference type="PROSITE" id="PS50294">
    <property type="entry name" value="WD_REPEATS_REGION"/>
    <property type="match status" value="1"/>
</dbReference>
<dbReference type="InterPro" id="IPR055439">
    <property type="entry name" value="Beta-prop_EML_1st"/>
</dbReference>
<feature type="compositionally biased region" description="Low complexity" evidence="7">
    <location>
        <begin position="298"/>
        <end position="307"/>
    </location>
</feature>
<dbReference type="GO" id="GO:0072686">
    <property type="term" value="C:mitotic spindle"/>
    <property type="evidence" value="ECO:0007669"/>
    <property type="project" value="TreeGrafter"/>
</dbReference>
<feature type="region of interest" description="Disordered" evidence="7">
    <location>
        <begin position="1378"/>
        <end position="1514"/>
    </location>
</feature>
<dbReference type="InterPro" id="IPR003533">
    <property type="entry name" value="Doublecortin_dom"/>
</dbReference>
<evidence type="ECO:0000256" key="1">
    <source>
        <dbReference type="ARBA" id="ARBA00004245"/>
    </source>
</evidence>
<organism evidence="9">
    <name type="scientific">Anopheles atroparvus</name>
    <name type="common">European mosquito</name>
    <dbReference type="NCBI Taxonomy" id="41427"/>
    <lineage>
        <taxon>Eukaryota</taxon>
        <taxon>Metazoa</taxon>
        <taxon>Ecdysozoa</taxon>
        <taxon>Arthropoda</taxon>
        <taxon>Hexapoda</taxon>
        <taxon>Insecta</taxon>
        <taxon>Pterygota</taxon>
        <taxon>Neoptera</taxon>
        <taxon>Endopterygota</taxon>
        <taxon>Diptera</taxon>
        <taxon>Nematocera</taxon>
        <taxon>Culicoidea</taxon>
        <taxon>Culicidae</taxon>
        <taxon>Anophelinae</taxon>
        <taxon>Anopheles</taxon>
    </lineage>
</organism>
<dbReference type="GO" id="GO:0035556">
    <property type="term" value="P:intracellular signal transduction"/>
    <property type="evidence" value="ECO:0007669"/>
    <property type="project" value="InterPro"/>
</dbReference>
<dbReference type="PANTHER" id="PTHR13720:SF55">
    <property type="entry name" value="ECHINODERM MICROTUBULE-ASSOCIATED PROTEIN-LIKE CG42247"/>
    <property type="match status" value="1"/>
</dbReference>
<evidence type="ECO:0000259" key="8">
    <source>
        <dbReference type="PROSITE" id="PS50309"/>
    </source>
</evidence>
<feature type="region of interest" description="Disordered" evidence="7">
    <location>
        <begin position="601"/>
        <end position="640"/>
    </location>
</feature>
<dbReference type="InterPro" id="IPR036322">
    <property type="entry name" value="WD40_repeat_dom_sf"/>
</dbReference>
<comment type="subcellular location">
    <subcellularLocation>
        <location evidence="1">Cytoplasm</location>
        <location evidence="1">Cytoskeleton</location>
    </subcellularLocation>
</comment>
<evidence type="ECO:0000256" key="2">
    <source>
        <dbReference type="ARBA" id="ARBA00006489"/>
    </source>
</evidence>
<dbReference type="FunFam" id="3.10.20.230:FF:000018">
    <property type="entry name" value="Echinoderm microtubule-associated protein-like CG42247"/>
    <property type="match status" value="1"/>
</dbReference>
<dbReference type="InterPro" id="IPR001680">
    <property type="entry name" value="WD40_rpt"/>
</dbReference>